<dbReference type="InterPro" id="IPR010920">
    <property type="entry name" value="LSM_dom_sf"/>
</dbReference>
<evidence type="ECO:0000256" key="2">
    <source>
        <dbReference type="ARBA" id="ARBA00006850"/>
    </source>
</evidence>
<feature type="domain" description="Sm" evidence="10">
    <location>
        <begin position="41"/>
        <end position="121"/>
    </location>
</feature>
<dbReference type="SMART" id="SM00651">
    <property type="entry name" value="Sm"/>
    <property type="match status" value="1"/>
</dbReference>
<protein>
    <recommendedName>
        <fullName evidence="10">Sm domain-containing protein</fullName>
    </recommendedName>
</protein>
<dbReference type="STRING" id="983967.A0A1E4T4D1"/>
<keyword evidence="4" id="KW-0747">Spliceosome</keyword>
<keyword evidence="5" id="KW-0694">RNA-binding</keyword>
<feature type="region of interest" description="Disordered" evidence="9">
    <location>
        <begin position="1"/>
        <end position="40"/>
    </location>
</feature>
<evidence type="ECO:0000256" key="6">
    <source>
        <dbReference type="ARBA" id="ARBA00023187"/>
    </source>
</evidence>
<dbReference type="InterPro" id="IPR047575">
    <property type="entry name" value="Sm"/>
</dbReference>
<keyword evidence="7" id="KW-0539">Nucleus</keyword>
<comment type="similarity">
    <text evidence="2">Belongs to the snRNP Sm proteins family.</text>
</comment>
<dbReference type="InterPro" id="IPR001163">
    <property type="entry name" value="Sm_dom_euk/arc"/>
</dbReference>
<dbReference type="InterPro" id="IPR017132">
    <property type="entry name" value="Lsm7"/>
</dbReference>
<feature type="compositionally biased region" description="Low complexity" evidence="9">
    <location>
        <begin position="10"/>
        <end position="27"/>
    </location>
</feature>
<feature type="compositionally biased region" description="Basic and acidic residues" evidence="9">
    <location>
        <begin position="30"/>
        <end position="40"/>
    </location>
</feature>
<dbReference type="Proteomes" id="UP000094801">
    <property type="component" value="Unassembled WGS sequence"/>
</dbReference>
<keyword evidence="6" id="KW-0508">mRNA splicing</keyword>
<evidence type="ECO:0000256" key="7">
    <source>
        <dbReference type="ARBA" id="ARBA00023242"/>
    </source>
</evidence>
<dbReference type="PANTHER" id="PTHR10553:SF5">
    <property type="entry name" value="U6 SNRNA-ASSOCIATED SM-LIKE PROTEIN LSM7"/>
    <property type="match status" value="1"/>
</dbReference>
<evidence type="ECO:0000313" key="12">
    <source>
        <dbReference type="Proteomes" id="UP000094801"/>
    </source>
</evidence>
<sequence>MEGQQHHQKSNNSNSYNNNNNNNNRQRNNQKKDKLEGPKREAILNLQRFQDKRIIVTFIGGRKVTGTLKGFDQLMNLVLDDSDESIRDPSDNRVFTGETRKLGLVVVRGPLLLTISPVEGFEVIDNPFNQPEEEQPTI</sequence>
<evidence type="ECO:0000256" key="9">
    <source>
        <dbReference type="SAM" id="MobiDB-lite"/>
    </source>
</evidence>
<keyword evidence="3" id="KW-0507">mRNA processing</keyword>
<dbReference type="GO" id="GO:0071004">
    <property type="term" value="C:U2-type prespliceosome"/>
    <property type="evidence" value="ECO:0007669"/>
    <property type="project" value="TreeGrafter"/>
</dbReference>
<dbReference type="Gene3D" id="2.30.30.100">
    <property type="match status" value="1"/>
</dbReference>
<dbReference type="GO" id="GO:1990726">
    <property type="term" value="C:Lsm1-7-Pat1 complex"/>
    <property type="evidence" value="ECO:0007669"/>
    <property type="project" value="TreeGrafter"/>
</dbReference>
<dbReference type="CDD" id="cd01729">
    <property type="entry name" value="LSm7"/>
    <property type="match status" value="1"/>
</dbReference>
<accession>A0A1E4T4D1</accession>
<dbReference type="Pfam" id="PF01423">
    <property type="entry name" value="LSM"/>
    <property type="match status" value="1"/>
</dbReference>
<reference evidence="12" key="1">
    <citation type="submission" date="2016-04" db="EMBL/GenBank/DDBJ databases">
        <title>Comparative genomics of biotechnologically important yeasts.</title>
        <authorList>
            <consortium name="DOE Joint Genome Institute"/>
            <person name="Riley R."/>
            <person name="Haridas S."/>
            <person name="Wolfe K.H."/>
            <person name="Lopes M.R."/>
            <person name="Hittinger C.T."/>
            <person name="Goker M."/>
            <person name="Salamov A."/>
            <person name="Wisecaver J."/>
            <person name="Long T.M."/>
            <person name="Aerts A.L."/>
            <person name="Barry K."/>
            <person name="Choi C."/>
            <person name="Clum A."/>
            <person name="Coughlan A.Y."/>
            <person name="Deshpande S."/>
            <person name="Douglass A.P."/>
            <person name="Hanson S.J."/>
            <person name="Klenk H.-P."/>
            <person name="Labutti K."/>
            <person name="Lapidus A."/>
            <person name="Lindquist E."/>
            <person name="Lipzen A."/>
            <person name="Meier-Kolthoff J.P."/>
            <person name="Ohm R.A."/>
            <person name="Otillar R.P."/>
            <person name="Pangilinan J."/>
            <person name="Peng Y."/>
            <person name="Rokas A."/>
            <person name="Rosa C.A."/>
            <person name="Scheuner C."/>
            <person name="Sibirny A.A."/>
            <person name="Slot J.C."/>
            <person name="Stielow J.B."/>
            <person name="Sun H."/>
            <person name="Kurtzman C.P."/>
            <person name="Blackwell M."/>
            <person name="Grigoriev I.V."/>
            <person name="Jeffries T.W."/>
        </authorList>
    </citation>
    <scope>NUCLEOTIDE SEQUENCE [LARGE SCALE GENOMIC DNA]</scope>
    <source>
        <strain evidence="12">NRRL YB-2248</strain>
    </source>
</reference>
<dbReference type="GO" id="GO:0000956">
    <property type="term" value="P:nuclear-transcribed mRNA catabolic process"/>
    <property type="evidence" value="ECO:0007669"/>
    <property type="project" value="InterPro"/>
</dbReference>
<evidence type="ECO:0000256" key="5">
    <source>
        <dbReference type="ARBA" id="ARBA00022884"/>
    </source>
</evidence>
<evidence type="ECO:0000256" key="1">
    <source>
        <dbReference type="ARBA" id="ARBA00004123"/>
    </source>
</evidence>
<evidence type="ECO:0000259" key="10">
    <source>
        <dbReference type="PROSITE" id="PS52002"/>
    </source>
</evidence>
<dbReference type="GO" id="GO:0000398">
    <property type="term" value="P:mRNA splicing, via spliceosome"/>
    <property type="evidence" value="ECO:0007669"/>
    <property type="project" value="InterPro"/>
</dbReference>
<dbReference type="GO" id="GO:0097526">
    <property type="term" value="C:spliceosomal tri-snRNP complex"/>
    <property type="evidence" value="ECO:0007669"/>
    <property type="project" value="TreeGrafter"/>
</dbReference>
<evidence type="ECO:0000256" key="3">
    <source>
        <dbReference type="ARBA" id="ARBA00022664"/>
    </source>
</evidence>
<keyword evidence="8" id="KW-0687">Ribonucleoprotein</keyword>
<proteinExistence type="inferred from homology"/>
<dbReference type="InterPro" id="IPR044641">
    <property type="entry name" value="Lsm7/SmG-like"/>
</dbReference>
<dbReference type="AlphaFoldDB" id="A0A1E4T4D1"/>
<dbReference type="PIRSF" id="PIRSF037188">
    <property type="entry name" value="U6_snRNA_Lsm7"/>
    <property type="match status" value="1"/>
</dbReference>
<name>A0A1E4T4D1_9ASCO</name>
<dbReference type="PROSITE" id="PS52002">
    <property type="entry name" value="SM"/>
    <property type="match status" value="1"/>
</dbReference>
<evidence type="ECO:0000256" key="4">
    <source>
        <dbReference type="ARBA" id="ARBA00022728"/>
    </source>
</evidence>
<dbReference type="GO" id="GO:0005688">
    <property type="term" value="C:U6 snRNP"/>
    <property type="evidence" value="ECO:0007669"/>
    <property type="project" value="TreeGrafter"/>
</dbReference>
<dbReference type="GO" id="GO:0071013">
    <property type="term" value="C:catalytic step 2 spliceosome"/>
    <property type="evidence" value="ECO:0007669"/>
    <property type="project" value="TreeGrafter"/>
</dbReference>
<dbReference type="SUPFAM" id="SSF50182">
    <property type="entry name" value="Sm-like ribonucleoproteins"/>
    <property type="match status" value="1"/>
</dbReference>
<dbReference type="OrthoDB" id="274944at2759"/>
<organism evidence="11 12">
    <name type="scientific">[Candida] arabinofermentans NRRL YB-2248</name>
    <dbReference type="NCBI Taxonomy" id="983967"/>
    <lineage>
        <taxon>Eukaryota</taxon>
        <taxon>Fungi</taxon>
        <taxon>Dikarya</taxon>
        <taxon>Ascomycota</taxon>
        <taxon>Saccharomycotina</taxon>
        <taxon>Pichiomycetes</taxon>
        <taxon>Pichiales</taxon>
        <taxon>Pichiaceae</taxon>
        <taxon>Ogataea</taxon>
        <taxon>Ogataea/Candida clade</taxon>
    </lineage>
</organism>
<evidence type="ECO:0000313" key="11">
    <source>
        <dbReference type="EMBL" id="ODV86616.1"/>
    </source>
</evidence>
<dbReference type="PANTHER" id="PTHR10553">
    <property type="entry name" value="SMALL NUCLEAR RIBONUCLEOPROTEIN"/>
    <property type="match status" value="1"/>
</dbReference>
<dbReference type="GO" id="GO:0003723">
    <property type="term" value="F:RNA binding"/>
    <property type="evidence" value="ECO:0007669"/>
    <property type="project" value="UniProtKB-KW"/>
</dbReference>
<gene>
    <name evidence="11" type="ORF">CANARDRAFT_27044</name>
</gene>
<keyword evidence="12" id="KW-1185">Reference proteome</keyword>
<evidence type="ECO:0000256" key="8">
    <source>
        <dbReference type="ARBA" id="ARBA00023274"/>
    </source>
</evidence>
<comment type="subcellular location">
    <subcellularLocation>
        <location evidence="1">Nucleus</location>
    </subcellularLocation>
</comment>
<dbReference type="EMBL" id="KV453849">
    <property type="protein sequence ID" value="ODV86616.1"/>
    <property type="molecule type" value="Genomic_DNA"/>
</dbReference>